<dbReference type="GO" id="GO:0005576">
    <property type="term" value="C:extracellular region"/>
    <property type="evidence" value="ECO:0007669"/>
    <property type="project" value="TreeGrafter"/>
</dbReference>
<evidence type="ECO:0000256" key="1">
    <source>
        <dbReference type="SAM" id="MobiDB-lite"/>
    </source>
</evidence>
<dbReference type="AlphaFoldDB" id="A0A839RNB1"/>
<dbReference type="InterPro" id="IPR052336">
    <property type="entry name" value="MlaD_Phospholipid_Transporter"/>
</dbReference>
<dbReference type="Proteomes" id="UP000567922">
    <property type="component" value="Unassembled WGS sequence"/>
</dbReference>
<feature type="domain" description="Mammalian cell entry C-terminal" evidence="4">
    <location>
        <begin position="118"/>
        <end position="272"/>
    </location>
</feature>
<keyword evidence="2" id="KW-1133">Transmembrane helix</keyword>
<name>A0A839RNB1_9ACTN</name>
<proteinExistence type="predicted"/>
<dbReference type="InterPro" id="IPR024516">
    <property type="entry name" value="Mce_C"/>
</dbReference>
<dbReference type="OrthoDB" id="4516955at2"/>
<dbReference type="PANTHER" id="PTHR33371:SF4">
    <property type="entry name" value="INTERMEMBRANE PHOSPHOLIPID TRANSPORT SYSTEM BINDING PROTEIN MLAD"/>
    <property type="match status" value="1"/>
</dbReference>
<dbReference type="EMBL" id="JACHWS010000002">
    <property type="protein sequence ID" value="MBB3037678.1"/>
    <property type="molecule type" value="Genomic_DNA"/>
</dbReference>
<dbReference type="Pfam" id="PF11887">
    <property type="entry name" value="Mce4_CUP1"/>
    <property type="match status" value="1"/>
</dbReference>
<keyword evidence="6" id="KW-1185">Reference proteome</keyword>
<dbReference type="RefSeq" id="WP_064441084.1">
    <property type="nucleotide sequence ID" value="NZ_BDDI01000011.1"/>
</dbReference>
<evidence type="ECO:0000256" key="2">
    <source>
        <dbReference type="SAM" id="Phobius"/>
    </source>
</evidence>
<dbReference type="Pfam" id="PF02470">
    <property type="entry name" value="MlaD"/>
    <property type="match status" value="1"/>
</dbReference>
<accession>A0A839RNB1</accession>
<evidence type="ECO:0000313" key="6">
    <source>
        <dbReference type="Proteomes" id="UP000567922"/>
    </source>
</evidence>
<evidence type="ECO:0000313" key="5">
    <source>
        <dbReference type="EMBL" id="MBB3037678.1"/>
    </source>
</evidence>
<comment type="caution">
    <text evidence="5">The sequence shown here is derived from an EMBL/GenBank/DDBJ whole genome shotgun (WGS) entry which is preliminary data.</text>
</comment>
<evidence type="ECO:0000259" key="3">
    <source>
        <dbReference type="Pfam" id="PF02470"/>
    </source>
</evidence>
<keyword evidence="2" id="KW-0472">Membrane</keyword>
<dbReference type="InterPro" id="IPR003399">
    <property type="entry name" value="Mce/MlaD"/>
</dbReference>
<dbReference type="NCBIfam" id="TIGR00996">
    <property type="entry name" value="Mtu_fam_mce"/>
    <property type="match status" value="1"/>
</dbReference>
<organism evidence="5 6">
    <name type="scientific">Hoyosella altamirensis</name>
    <dbReference type="NCBI Taxonomy" id="616997"/>
    <lineage>
        <taxon>Bacteria</taxon>
        <taxon>Bacillati</taxon>
        <taxon>Actinomycetota</taxon>
        <taxon>Actinomycetes</taxon>
        <taxon>Mycobacteriales</taxon>
        <taxon>Hoyosellaceae</taxon>
        <taxon>Hoyosella</taxon>
    </lineage>
</organism>
<reference evidence="5 6" key="1">
    <citation type="submission" date="2020-08" db="EMBL/GenBank/DDBJ databases">
        <title>Sequencing the genomes of 1000 actinobacteria strains.</title>
        <authorList>
            <person name="Klenk H.-P."/>
        </authorList>
    </citation>
    <scope>NUCLEOTIDE SEQUENCE [LARGE SCALE GENOMIC DNA]</scope>
    <source>
        <strain evidence="5 6">DSM 45258</strain>
    </source>
</reference>
<feature type="transmembrane region" description="Helical" evidence="2">
    <location>
        <begin position="7"/>
        <end position="28"/>
    </location>
</feature>
<feature type="domain" description="Mce/MlaD" evidence="3">
    <location>
        <begin position="32"/>
        <end position="106"/>
    </location>
</feature>
<protein>
    <submittedName>
        <fullName evidence="5">Virulence factor Mce-like protein</fullName>
    </submittedName>
</protein>
<keyword evidence="2" id="KW-0812">Transmembrane</keyword>
<sequence length="418" mass="44748">MTRQKTFGVIAAGLVLVLLAGIVVWYFFFRPGMKITTYFPTTVGIYSGTNIRVLGIDVGKVSSVTPVGDEVRVEMNINRGVDLPAEVHAMQMTPSLVSDRFIQLAPAYSEGPKLEGPNAEIPRERTATPVEVDEIYQALADFTEAMGADGANADGALSEFIDVTHENLVGNGEALGRSITELAEASRVFADYREDFFGTVRNLQELSTALAENDAQVRNFNTQMATFSDFLAGERDNLGAAINQLSFALDDVARFVNDNREALSSNIDGLAQVTGRVSQETEAMREVLVTIPIAISNLANAYNAEAGALSARVNLLELQDLGGTICGLVDLQRLYPGDSRFAELGRQMAPIIRQCEGLAEQVNAGIQSPGVVLPLGIMSNDLVQRSGPVPGTVPGQFSPIPQTETERSLTAPHGGGGQ</sequence>
<evidence type="ECO:0000259" key="4">
    <source>
        <dbReference type="Pfam" id="PF11887"/>
    </source>
</evidence>
<dbReference type="PANTHER" id="PTHR33371">
    <property type="entry name" value="INTERMEMBRANE PHOSPHOLIPID TRANSPORT SYSTEM BINDING PROTEIN MLAD-RELATED"/>
    <property type="match status" value="1"/>
</dbReference>
<dbReference type="InterPro" id="IPR005693">
    <property type="entry name" value="Mce"/>
</dbReference>
<gene>
    <name evidence="5" type="ORF">FHU29_002127</name>
</gene>
<feature type="region of interest" description="Disordered" evidence="1">
    <location>
        <begin position="388"/>
        <end position="418"/>
    </location>
</feature>